<proteinExistence type="predicted"/>
<keyword evidence="1" id="KW-0812">Transmembrane</keyword>
<protein>
    <submittedName>
        <fullName evidence="2">Leptin receptor</fullName>
    </submittedName>
</protein>
<organism evidence="2 3">
    <name type="scientific">Vairimorpha ceranae</name>
    <dbReference type="NCBI Taxonomy" id="40302"/>
    <lineage>
        <taxon>Eukaryota</taxon>
        <taxon>Fungi</taxon>
        <taxon>Fungi incertae sedis</taxon>
        <taxon>Microsporidia</taxon>
        <taxon>Nosematidae</taxon>
        <taxon>Vairimorpha</taxon>
    </lineage>
</organism>
<gene>
    <name evidence="2" type="ORF">AAJ76_500070800</name>
</gene>
<dbReference type="OrthoDB" id="2192716at2759"/>
<evidence type="ECO:0000313" key="3">
    <source>
        <dbReference type="Proteomes" id="UP000034350"/>
    </source>
</evidence>
<feature type="transmembrane region" description="Helical" evidence="1">
    <location>
        <begin position="16"/>
        <end position="39"/>
    </location>
</feature>
<reference evidence="2 3" key="1">
    <citation type="journal article" date="2015" name="Environ. Microbiol.">
        <title>Genome analyses suggest the presence of polyploidy and recent human-driven expansions in eight global populations of the honeybee pathogen Nosema ceranae.</title>
        <authorList>
            <person name="Pelin A."/>
            <person name="Selman M."/>
            <person name="Aris-Brosou S."/>
            <person name="Farinelli L."/>
            <person name="Corradi N."/>
        </authorList>
    </citation>
    <scope>NUCLEOTIDE SEQUENCE [LARGE SCALE GENOMIC DNA]</scope>
    <source>
        <strain evidence="2 3">PA08 1199</strain>
    </source>
</reference>
<dbReference type="Proteomes" id="UP000034350">
    <property type="component" value="Unassembled WGS sequence"/>
</dbReference>
<dbReference type="EMBL" id="JPQZ01000005">
    <property type="protein sequence ID" value="KKO76245.1"/>
    <property type="molecule type" value="Genomic_DNA"/>
</dbReference>
<feature type="transmembrane region" description="Helical" evidence="1">
    <location>
        <begin position="51"/>
        <end position="71"/>
    </location>
</feature>
<keyword evidence="1" id="KW-0472">Membrane</keyword>
<evidence type="ECO:0000256" key="1">
    <source>
        <dbReference type="SAM" id="Phobius"/>
    </source>
</evidence>
<keyword evidence="2" id="KW-0675">Receptor</keyword>
<dbReference type="GeneID" id="36320825"/>
<keyword evidence="1" id="KW-1133">Transmembrane helix</keyword>
<accession>A0A0F9WI27</accession>
<dbReference type="VEuPathDB" id="MicrosporidiaDB:AAJ76_500070800"/>
<sequence length="102" mass="12109">MEEGSRVNVTYRKKKWTTISIFITVCFFIAGIVCVFLGINPLLEMWYDLKSFSNLIFVVFHLYYLFSFIGVHTNSDFIFWTGSYSLLIVTSIMFYFYDDIFI</sequence>
<dbReference type="RefSeq" id="XP_024331987.1">
    <property type="nucleotide sequence ID" value="XM_024475877.1"/>
</dbReference>
<keyword evidence="3" id="KW-1185">Reference proteome</keyword>
<name>A0A0F9WI27_9MICR</name>
<comment type="caution">
    <text evidence="2">The sequence shown here is derived from an EMBL/GenBank/DDBJ whole genome shotgun (WGS) entry which is preliminary data.</text>
</comment>
<feature type="transmembrane region" description="Helical" evidence="1">
    <location>
        <begin position="77"/>
        <end position="97"/>
    </location>
</feature>
<dbReference type="AlphaFoldDB" id="A0A0F9WI27"/>
<evidence type="ECO:0000313" key="2">
    <source>
        <dbReference type="EMBL" id="KKO76245.1"/>
    </source>
</evidence>